<name>A0A428NF38_9HYPO</name>
<keyword evidence="2" id="KW-1185">Reference proteome</keyword>
<comment type="caution">
    <text evidence="1">The sequence shown here is derived from an EMBL/GenBank/DDBJ whole genome shotgun (WGS) entry which is preliminary data.</text>
</comment>
<gene>
    <name evidence="1" type="ORF">CEP54_016340</name>
</gene>
<organism evidence="1 2">
    <name type="scientific">Fusarium duplospermum</name>
    <dbReference type="NCBI Taxonomy" id="1325734"/>
    <lineage>
        <taxon>Eukaryota</taxon>
        <taxon>Fungi</taxon>
        <taxon>Dikarya</taxon>
        <taxon>Ascomycota</taxon>
        <taxon>Pezizomycotina</taxon>
        <taxon>Sordariomycetes</taxon>
        <taxon>Hypocreomycetidae</taxon>
        <taxon>Hypocreales</taxon>
        <taxon>Nectriaceae</taxon>
        <taxon>Fusarium</taxon>
        <taxon>Fusarium solani species complex</taxon>
    </lineage>
</organism>
<evidence type="ECO:0000313" key="1">
    <source>
        <dbReference type="EMBL" id="RSL39350.1"/>
    </source>
</evidence>
<protein>
    <submittedName>
        <fullName evidence="1">Uncharacterized protein</fullName>
    </submittedName>
</protein>
<dbReference type="Proteomes" id="UP000288168">
    <property type="component" value="Unassembled WGS sequence"/>
</dbReference>
<sequence>MGCLSHGWLAKYEMCQSGPCQIEDTLRELGRTIDIDFNLISTEHWEVVRWKQLTSLEHNLTDLYHVEYYF</sequence>
<evidence type="ECO:0000313" key="2">
    <source>
        <dbReference type="Proteomes" id="UP000288168"/>
    </source>
</evidence>
<proteinExistence type="predicted"/>
<dbReference type="OrthoDB" id="5105885at2759"/>
<dbReference type="AlphaFoldDB" id="A0A428NF38"/>
<accession>A0A428NF38</accession>
<dbReference type="EMBL" id="NKCI01000642">
    <property type="protein sequence ID" value="RSL39350.1"/>
    <property type="molecule type" value="Genomic_DNA"/>
</dbReference>
<reference evidence="1 2" key="1">
    <citation type="submission" date="2017-06" db="EMBL/GenBank/DDBJ databases">
        <title>Comparative genomic analysis of Ambrosia Fusariam Clade fungi.</title>
        <authorList>
            <person name="Stajich J.E."/>
            <person name="Carrillo J."/>
            <person name="Kijimoto T."/>
            <person name="Eskalen A."/>
            <person name="O'Donnell K."/>
            <person name="Kasson M."/>
        </authorList>
    </citation>
    <scope>NUCLEOTIDE SEQUENCE [LARGE SCALE GENOMIC DNA]</scope>
    <source>
        <strain evidence="1 2">NRRL62584</strain>
    </source>
</reference>